<keyword evidence="8" id="KW-1185">Reference proteome</keyword>
<sequence>MSAHTGTKEGTRKPACSILVLLYLLSFLIAGMANDLHLTGFRFNIAVAVFFVRTCCLTIGRNILLRVFRPSKWLPSLMLAWGTVTALTCLVKSYQGLVIVRAFLGLAEGGVFPGVTYYVSLWYPRQMLAKRVSFFTSAAAIAGAFSGLLTYGIEHLDGLLTVDSKGQATHFSAAFVWQALADWKTYVHSLNFMCIAITVYAIALFTPTIVFGLGFSAANAQLLSAPPFVCGSILSLVVGIYSDRVNLRGPFVVAGAIVSLIGYIIAYTTSAPGPGYVAAVIAASGSIPLVPISLVWAAGNSGGNMKRGVVLAMVIGLGNLGGICSSFIYYQPPRFHKGHGTVMGCLSTSIVCSCVLMWTYKRLNKEKEEQCVREGINESMKGMYRDHADKSPLFR</sequence>
<comment type="caution">
    <text evidence="7">The sequence shown here is derived from an EMBL/GenBank/DDBJ whole genome shotgun (WGS) entry which is preliminary data.</text>
</comment>
<keyword evidence="3 6" id="KW-0812">Transmembrane</keyword>
<feature type="transmembrane region" description="Helical" evidence="6">
    <location>
        <begin position="132"/>
        <end position="153"/>
    </location>
</feature>
<evidence type="ECO:0000256" key="5">
    <source>
        <dbReference type="ARBA" id="ARBA00023136"/>
    </source>
</evidence>
<dbReference type="Pfam" id="PF07690">
    <property type="entry name" value="MFS_1"/>
    <property type="match status" value="1"/>
</dbReference>
<keyword evidence="2" id="KW-0813">Transport</keyword>
<feature type="transmembrane region" description="Helical" evidence="6">
    <location>
        <begin position="341"/>
        <end position="360"/>
    </location>
</feature>
<dbReference type="FunFam" id="1.20.1250.20:FF:000013">
    <property type="entry name" value="MFS general substrate transporter"/>
    <property type="match status" value="1"/>
</dbReference>
<gene>
    <name evidence="7" type="ORF">EDB92DRAFT_1936807</name>
</gene>
<feature type="transmembrane region" description="Helical" evidence="6">
    <location>
        <begin position="309"/>
        <end position="329"/>
    </location>
</feature>
<dbReference type="GO" id="GO:0022857">
    <property type="term" value="F:transmembrane transporter activity"/>
    <property type="evidence" value="ECO:0007669"/>
    <property type="project" value="InterPro"/>
</dbReference>
<evidence type="ECO:0000256" key="4">
    <source>
        <dbReference type="ARBA" id="ARBA00022989"/>
    </source>
</evidence>
<dbReference type="InterPro" id="IPR011701">
    <property type="entry name" value="MFS"/>
</dbReference>
<dbReference type="AlphaFoldDB" id="A0AAD4Q996"/>
<evidence type="ECO:0000256" key="6">
    <source>
        <dbReference type="SAM" id="Phobius"/>
    </source>
</evidence>
<feature type="transmembrane region" description="Helical" evidence="6">
    <location>
        <begin position="275"/>
        <end position="297"/>
    </location>
</feature>
<dbReference type="EMBL" id="JAKELL010000097">
    <property type="protein sequence ID" value="KAH8982697.1"/>
    <property type="molecule type" value="Genomic_DNA"/>
</dbReference>
<dbReference type="Gene3D" id="1.20.1250.20">
    <property type="entry name" value="MFS general substrate transporter like domains"/>
    <property type="match status" value="2"/>
</dbReference>
<keyword evidence="5 6" id="KW-0472">Membrane</keyword>
<dbReference type="Proteomes" id="UP001201163">
    <property type="component" value="Unassembled WGS sequence"/>
</dbReference>
<feature type="transmembrane region" description="Helical" evidence="6">
    <location>
        <begin position="15"/>
        <end position="33"/>
    </location>
</feature>
<evidence type="ECO:0000256" key="1">
    <source>
        <dbReference type="ARBA" id="ARBA00004141"/>
    </source>
</evidence>
<dbReference type="GO" id="GO:0016020">
    <property type="term" value="C:membrane"/>
    <property type="evidence" value="ECO:0007669"/>
    <property type="project" value="UniProtKB-SubCell"/>
</dbReference>
<keyword evidence="4 6" id="KW-1133">Transmembrane helix</keyword>
<reference evidence="7" key="1">
    <citation type="submission" date="2022-01" db="EMBL/GenBank/DDBJ databases">
        <title>Comparative genomics reveals a dynamic genome evolution in the ectomycorrhizal milk-cap (Lactarius) mushrooms.</title>
        <authorList>
            <consortium name="DOE Joint Genome Institute"/>
            <person name="Lebreton A."/>
            <person name="Tang N."/>
            <person name="Kuo A."/>
            <person name="LaButti K."/>
            <person name="Drula E."/>
            <person name="Barry K."/>
            <person name="Clum A."/>
            <person name="Lipzen A."/>
            <person name="Mousain D."/>
            <person name="Ng V."/>
            <person name="Wang R."/>
            <person name="Wang X."/>
            <person name="Dai Y."/>
            <person name="Henrissat B."/>
            <person name="Grigoriev I.V."/>
            <person name="Guerin-Laguette A."/>
            <person name="Yu F."/>
            <person name="Martin F.M."/>
        </authorList>
    </citation>
    <scope>NUCLEOTIDE SEQUENCE</scope>
    <source>
        <strain evidence="7">QP</strain>
    </source>
</reference>
<feature type="transmembrane region" description="Helical" evidence="6">
    <location>
        <begin position="249"/>
        <end position="269"/>
    </location>
</feature>
<feature type="transmembrane region" description="Helical" evidence="6">
    <location>
        <begin position="223"/>
        <end position="242"/>
    </location>
</feature>
<evidence type="ECO:0000256" key="2">
    <source>
        <dbReference type="ARBA" id="ARBA00022448"/>
    </source>
</evidence>
<feature type="transmembrane region" description="Helical" evidence="6">
    <location>
        <begin position="45"/>
        <end position="64"/>
    </location>
</feature>
<dbReference type="PANTHER" id="PTHR43791:SF19">
    <property type="entry name" value="TRANSPORTER, PUTATIVE (AFU_ORTHOLOGUE AFUA_1G01812)-RELATED"/>
    <property type="match status" value="1"/>
</dbReference>
<evidence type="ECO:0000313" key="7">
    <source>
        <dbReference type="EMBL" id="KAH8982697.1"/>
    </source>
</evidence>
<organism evidence="7 8">
    <name type="scientific">Lactarius akahatsu</name>
    <dbReference type="NCBI Taxonomy" id="416441"/>
    <lineage>
        <taxon>Eukaryota</taxon>
        <taxon>Fungi</taxon>
        <taxon>Dikarya</taxon>
        <taxon>Basidiomycota</taxon>
        <taxon>Agaricomycotina</taxon>
        <taxon>Agaricomycetes</taxon>
        <taxon>Russulales</taxon>
        <taxon>Russulaceae</taxon>
        <taxon>Lactarius</taxon>
    </lineage>
</organism>
<accession>A0AAD4Q996</accession>
<protein>
    <submittedName>
        <fullName evidence="7">MFS general substrate transporter</fullName>
    </submittedName>
</protein>
<name>A0AAD4Q996_9AGAM</name>
<evidence type="ECO:0000313" key="8">
    <source>
        <dbReference type="Proteomes" id="UP001201163"/>
    </source>
</evidence>
<dbReference type="SUPFAM" id="SSF103473">
    <property type="entry name" value="MFS general substrate transporter"/>
    <property type="match status" value="1"/>
</dbReference>
<dbReference type="InterPro" id="IPR036259">
    <property type="entry name" value="MFS_trans_sf"/>
</dbReference>
<feature type="transmembrane region" description="Helical" evidence="6">
    <location>
        <begin position="190"/>
        <end position="217"/>
    </location>
</feature>
<comment type="subcellular location">
    <subcellularLocation>
        <location evidence="1">Membrane</location>
        <topology evidence="1">Multi-pass membrane protein</topology>
    </subcellularLocation>
</comment>
<proteinExistence type="predicted"/>
<evidence type="ECO:0000256" key="3">
    <source>
        <dbReference type="ARBA" id="ARBA00022692"/>
    </source>
</evidence>
<dbReference type="PANTHER" id="PTHR43791">
    <property type="entry name" value="PERMEASE-RELATED"/>
    <property type="match status" value="1"/>
</dbReference>
<feature type="transmembrane region" description="Helical" evidence="6">
    <location>
        <begin position="100"/>
        <end position="120"/>
    </location>
</feature>